<dbReference type="EMBL" id="KR054028">
    <property type="protein sequence ID" value="AKF13691.1"/>
    <property type="molecule type" value="Genomic_DNA"/>
</dbReference>
<protein>
    <submittedName>
        <fullName evidence="1">Uncharacterized protein</fullName>
    </submittedName>
</protein>
<accession>A0A0F6YQA9</accession>
<organism evidence="1 2">
    <name type="scientific">Pseudomonas phage DL52</name>
    <dbReference type="NCBI Taxonomy" id="1640975"/>
    <lineage>
        <taxon>Viruses</taxon>
        <taxon>Duplodnaviria</taxon>
        <taxon>Heunggongvirae</taxon>
        <taxon>Uroviricota</taxon>
        <taxon>Caudoviricetes</taxon>
        <taxon>Lindbergviridae</taxon>
        <taxon>Pbunavirus</taxon>
        <taxon>Pbunavirus PB1</taxon>
    </lineage>
</organism>
<sequence>MYQFSRQVEPKRGIAYGYATAPWTFLLAHCEPQADFHPCQDSAERFKPAPTG</sequence>
<name>A0A0F6YQA9_9CAUD</name>
<proteinExistence type="predicted"/>
<dbReference type="Proteomes" id="UP000225419">
    <property type="component" value="Segment"/>
</dbReference>
<reference evidence="1 2" key="1">
    <citation type="journal article" date="2016" name="Microb. Biotechnol.">
        <title>A novel bacteriophage cocktail reduces and disperses Pseudomonas aeruginosa biofilms under static and flow conditions.</title>
        <authorList>
            <person name="Alves D.R."/>
            <person name="Perez-Esteban P."/>
            <person name="Kot W."/>
            <person name="Bean J.E."/>
            <person name="Arnot T."/>
            <person name="Hansen L.H."/>
            <person name="Enright M.C."/>
            <person name="Jenkins A.T."/>
        </authorList>
    </citation>
    <scope>NUCLEOTIDE SEQUENCE [LARGE SCALE GENOMIC DNA]</scope>
</reference>
<evidence type="ECO:0000313" key="1">
    <source>
        <dbReference type="EMBL" id="AKF13691.1"/>
    </source>
</evidence>
<evidence type="ECO:0000313" key="2">
    <source>
        <dbReference type="Proteomes" id="UP000225419"/>
    </source>
</evidence>